<feature type="region of interest" description="Disordered" evidence="5">
    <location>
        <begin position="887"/>
        <end position="921"/>
    </location>
</feature>
<feature type="region of interest" description="Disordered" evidence="5">
    <location>
        <begin position="1"/>
        <end position="85"/>
    </location>
</feature>
<feature type="compositionally biased region" description="Gly residues" evidence="5">
    <location>
        <begin position="1"/>
        <end position="19"/>
    </location>
</feature>
<feature type="compositionally biased region" description="Basic and acidic residues" evidence="5">
    <location>
        <begin position="785"/>
        <end position="795"/>
    </location>
</feature>
<name>A0ABC8WBA4_9POAL</name>
<gene>
    <name evidence="7" type="ORF">URODEC1_LOCUS12133</name>
</gene>
<feature type="region of interest" description="Disordered" evidence="5">
    <location>
        <begin position="785"/>
        <end position="841"/>
    </location>
</feature>
<feature type="domain" description="Ubiquitin-like protease family profile" evidence="6">
    <location>
        <begin position="1263"/>
        <end position="1386"/>
    </location>
</feature>
<feature type="region of interest" description="Disordered" evidence="5">
    <location>
        <begin position="98"/>
        <end position="149"/>
    </location>
</feature>
<accession>A0ABC8WBA4</accession>
<evidence type="ECO:0000259" key="6">
    <source>
        <dbReference type="Pfam" id="PF02902"/>
    </source>
</evidence>
<dbReference type="Gene3D" id="3.40.395.10">
    <property type="entry name" value="Adenoviral Proteinase, Chain A"/>
    <property type="match status" value="1"/>
</dbReference>
<dbReference type="SUPFAM" id="SSF54001">
    <property type="entry name" value="Cysteine proteinases"/>
    <property type="match status" value="1"/>
</dbReference>
<feature type="compositionally biased region" description="Basic and acidic residues" evidence="5">
    <location>
        <begin position="816"/>
        <end position="838"/>
    </location>
</feature>
<evidence type="ECO:0000256" key="4">
    <source>
        <dbReference type="SAM" id="Coils"/>
    </source>
</evidence>
<feature type="region of interest" description="Disordered" evidence="5">
    <location>
        <begin position="565"/>
        <end position="629"/>
    </location>
</feature>
<dbReference type="Pfam" id="PF02902">
    <property type="entry name" value="Peptidase_C48"/>
    <property type="match status" value="1"/>
</dbReference>
<dbReference type="EMBL" id="OZ075122">
    <property type="protein sequence ID" value="CAL4906463.1"/>
    <property type="molecule type" value="Genomic_DNA"/>
</dbReference>
<reference evidence="7" key="1">
    <citation type="submission" date="2024-10" db="EMBL/GenBank/DDBJ databases">
        <authorList>
            <person name="Ryan C."/>
        </authorList>
    </citation>
    <scope>NUCLEOTIDE SEQUENCE [LARGE SCALE GENOMIC DNA]</scope>
</reference>
<keyword evidence="3" id="KW-0378">Hydrolase</keyword>
<dbReference type="GO" id="GO:0008233">
    <property type="term" value="F:peptidase activity"/>
    <property type="evidence" value="ECO:0007669"/>
    <property type="project" value="UniProtKB-KW"/>
</dbReference>
<dbReference type="GO" id="GO:0006508">
    <property type="term" value="P:proteolysis"/>
    <property type="evidence" value="ECO:0007669"/>
    <property type="project" value="UniProtKB-KW"/>
</dbReference>
<feature type="compositionally biased region" description="Pro residues" evidence="5">
    <location>
        <begin position="124"/>
        <end position="142"/>
    </location>
</feature>
<comment type="similarity">
    <text evidence="1">Belongs to the peptidase C48 family.</text>
</comment>
<sequence>MDGGSDAQGGSTGQGGSTTQGGPSSPHAAGNFIRRSPRFQDRGNVNPDPKILRQKRRLRLRLPSPPAPQSENSESEHDVADHDDAADDDFAPQVEIHAVAQGCNKKRRRQQSRGGSSMHGMDPVPGPPPAPVPVSAPAPGDGPLPAADAKKKTYQAIRCSPSKFRDIVNALSDELKDAVRAKNFGGLLDFKPRVLDRQLLSWLMRKLNPDTMTLQLDGDQRISITEHTVWCVFQLPRDGGGPPEMTDAQARLKRRQLAAQITGVESDKVSPAAIEKLFADRALVGDIGLRAFFMCAFQSLLFSNSSCYIRLDDVKYTEDMANIGQMNWCKVVVDNLSKCARLYKVDFESKGMAAPISGCGIFLVMLYVDFLQHGYDLNPFALPCCAHLETNMIDRISSEDRRGDVAPGVVLNFGHLRLKNIKDTCYRPPHPALAVGCAPIAPAAPFEAYAAPSTSAGTSQHAPAASHDLGGQACVNLQPPGPVKYPSLRVVFSQGIIDVVGRSRKSQAMKILEDFDASALEAQSLEAEAVRFMNRASMLMSKAHHECYTGIQKLIDDAKAEKQAANLARRGRQRNAMAGSEMPAATDQEAGQPVATEAPQQQVETPEQAVAHDDQQAVEKPVATEVEQPVADAEHHVPAAGAETHKDGEPLDPQPLETSYGVKVPGGGDQFDEVLVTSDCSDDCYGGDDGSPQHQGFDDFMDTVISTPNALRGPSSGVDSIISNMYSSHSVNQESEYQDNPERQIVVVNTEEYMFGIDVEEMNLRESVDPNTAEDMVARSDDVDMTDTVHTDPPVHEPSAAGSGDGPGQEPGSDSTKAEKTSQVDGDAPTKDVADKTSGDACDMGAVDEIHVDQEHGIVDTTEHGSVVIQQEHGTVDTTQLKVRTEAAQDPHVAKTSEVDETSGGAGNKDAVANTSGGAGNKGVGDALKKVDVAQEHQEHGNVIIHQDHVPKQPVEKPQPATYSRRITRATRAAEASKRKSVEADKAKQLDAAAVKDDKMLQIEKKKEEKRVEAERKKEEKRLAAARKKAEKKEQERLEAEREKAFLLESGLFMDRNERERRDEHERRMQMLREDAEQEIDLLKTTVDVLAGPSAPAPEQVFPEDSHDDIYSQSPPVRLSQEERKLGSGCHNQFQRFIYKQVGDRLRRKPRKFLSPFKIATSHPKVPKERALAMRNRIANDQNLQEMTLLDFSIFLSYTGEELLTTFADNQSSENNLLDYIVHCLRFDDIVHKQDSIGYRVFLTTGLWIAAKDVEQEYMDDGKTETVEFKRMREHLEVLTEHYELTKAKLIFMPLCDGSHYFLYCINLIHNRIDILDSIDYWWNQTSPDDRHLPVWGKLPLINQAIKKITNGKFPTFHNWSKPFIDLPKQAGPRDCMFFVWKYMEFWDGDRLNIEINPFKGMIYRIEMMHYAVFHALNQADLPDELDIFRLGGRKIEFDQSQ</sequence>
<evidence type="ECO:0000256" key="1">
    <source>
        <dbReference type="ARBA" id="ARBA00005234"/>
    </source>
</evidence>
<evidence type="ECO:0000313" key="8">
    <source>
        <dbReference type="Proteomes" id="UP001497457"/>
    </source>
</evidence>
<feature type="compositionally biased region" description="Basic and acidic residues" evidence="5">
    <location>
        <begin position="887"/>
        <end position="898"/>
    </location>
</feature>
<evidence type="ECO:0000256" key="3">
    <source>
        <dbReference type="ARBA" id="ARBA00022801"/>
    </source>
</evidence>
<organism evidence="7 8">
    <name type="scientific">Urochloa decumbens</name>
    <dbReference type="NCBI Taxonomy" id="240449"/>
    <lineage>
        <taxon>Eukaryota</taxon>
        <taxon>Viridiplantae</taxon>
        <taxon>Streptophyta</taxon>
        <taxon>Embryophyta</taxon>
        <taxon>Tracheophyta</taxon>
        <taxon>Spermatophyta</taxon>
        <taxon>Magnoliopsida</taxon>
        <taxon>Liliopsida</taxon>
        <taxon>Poales</taxon>
        <taxon>Poaceae</taxon>
        <taxon>PACMAD clade</taxon>
        <taxon>Panicoideae</taxon>
        <taxon>Panicodae</taxon>
        <taxon>Paniceae</taxon>
        <taxon>Melinidinae</taxon>
        <taxon>Urochloa</taxon>
    </lineage>
</organism>
<feature type="compositionally biased region" description="Basic and acidic residues" evidence="5">
    <location>
        <begin position="74"/>
        <end position="83"/>
    </location>
</feature>
<dbReference type="PANTHER" id="PTHR34835">
    <property type="entry name" value="OS07G0283600 PROTEIN-RELATED"/>
    <property type="match status" value="1"/>
</dbReference>
<dbReference type="InterPro" id="IPR003653">
    <property type="entry name" value="Peptidase_C48_C"/>
</dbReference>
<dbReference type="Proteomes" id="UP001497457">
    <property type="component" value="Chromosome 12b"/>
</dbReference>
<evidence type="ECO:0000256" key="2">
    <source>
        <dbReference type="ARBA" id="ARBA00022670"/>
    </source>
</evidence>
<evidence type="ECO:0000256" key="5">
    <source>
        <dbReference type="SAM" id="MobiDB-lite"/>
    </source>
</evidence>
<keyword evidence="8" id="KW-1185">Reference proteome</keyword>
<proteinExistence type="inferred from homology"/>
<keyword evidence="4" id="KW-0175">Coiled coil</keyword>
<feature type="coiled-coil region" evidence="4">
    <location>
        <begin position="1000"/>
        <end position="1082"/>
    </location>
</feature>
<dbReference type="InterPro" id="IPR038765">
    <property type="entry name" value="Papain-like_cys_pep_sf"/>
</dbReference>
<keyword evidence="2" id="KW-0645">Protease</keyword>
<dbReference type="PANTHER" id="PTHR34835:SF71">
    <property type="entry name" value="UBIQUITIN-LIKE PROTEASE FAMILY PROFILE DOMAIN-CONTAINING PROTEIN"/>
    <property type="match status" value="1"/>
</dbReference>
<protein>
    <recommendedName>
        <fullName evidence="6">Ubiquitin-like protease family profile domain-containing protein</fullName>
    </recommendedName>
</protein>
<evidence type="ECO:0000313" key="7">
    <source>
        <dbReference type="EMBL" id="CAL4906463.1"/>
    </source>
</evidence>